<dbReference type="Gene3D" id="3.40.50.720">
    <property type="entry name" value="NAD(P)-binding Rossmann-like Domain"/>
    <property type="match status" value="2"/>
</dbReference>
<dbReference type="InterPro" id="IPR006140">
    <property type="entry name" value="D-isomer_DH_NAD-bd"/>
</dbReference>
<evidence type="ECO:0000256" key="4">
    <source>
        <dbReference type="RuleBase" id="RU003719"/>
    </source>
</evidence>
<dbReference type="InterPro" id="IPR050223">
    <property type="entry name" value="D-isomer_2-hydroxyacid_DH"/>
</dbReference>
<dbReference type="GO" id="GO:0030267">
    <property type="term" value="F:glyoxylate reductase (NADPH) activity"/>
    <property type="evidence" value="ECO:0007669"/>
    <property type="project" value="TreeGrafter"/>
</dbReference>
<evidence type="ECO:0000256" key="3">
    <source>
        <dbReference type="ARBA" id="ARBA00023027"/>
    </source>
</evidence>
<evidence type="ECO:0000256" key="1">
    <source>
        <dbReference type="ARBA" id="ARBA00022857"/>
    </source>
</evidence>
<organism evidence="7 8">
    <name type="scientific">Ceratopteris richardii</name>
    <name type="common">Triangle waterfern</name>
    <dbReference type="NCBI Taxonomy" id="49495"/>
    <lineage>
        <taxon>Eukaryota</taxon>
        <taxon>Viridiplantae</taxon>
        <taxon>Streptophyta</taxon>
        <taxon>Embryophyta</taxon>
        <taxon>Tracheophyta</taxon>
        <taxon>Polypodiopsida</taxon>
        <taxon>Polypodiidae</taxon>
        <taxon>Polypodiales</taxon>
        <taxon>Pteridineae</taxon>
        <taxon>Pteridaceae</taxon>
        <taxon>Parkerioideae</taxon>
        <taxon>Ceratopteris</taxon>
    </lineage>
</organism>
<dbReference type="CDD" id="cd12156">
    <property type="entry name" value="HPPR"/>
    <property type="match status" value="1"/>
</dbReference>
<dbReference type="SUPFAM" id="SSF52283">
    <property type="entry name" value="Formate/glycerate dehydrogenase catalytic domain-like"/>
    <property type="match status" value="1"/>
</dbReference>
<evidence type="ECO:0000313" key="7">
    <source>
        <dbReference type="EMBL" id="KAH7287980.1"/>
    </source>
</evidence>
<dbReference type="SUPFAM" id="SSF51735">
    <property type="entry name" value="NAD(P)-binding Rossmann-fold domains"/>
    <property type="match status" value="1"/>
</dbReference>
<keyword evidence="1" id="KW-0521">NADP</keyword>
<dbReference type="GO" id="GO:0051287">
    <property type="term" value="F:NAD binding"/>
    <property type="evidence" value="ECO:0007669"/>
    <property type="project" value="InterPro"/>
</dbReference>
<dbReference type="PANTHER" id="PTHR10996">
    <property type="entry name" value="2-HYDROXYACID DEHYDROGENASE-RELATED"/>
    <property type="match status" value="1"/>
</dbReference>
<dbReference type="InterPro" id="IPR006139">
    <property type="entry name" value="D-isomer_2_OHA_DH_cat_dom"/>
</dbReference>
<dbReference type="Proteomes" id="UP000825935">
    <property type="component" value="Chromosome 31"/>
</dbReference>
<evidence type="ECO:0000256" key="2">
    <source>
        <dbReference type="ARBA" id="ARBA00023002"/>
    </source>
</evidence>
<feature type="domain" description="D-isomer specific 2-hydroxyacid dehydrogenase catalytic" evidence="5">
    <location>
        <begin position="47"/>
        <end position="313"/>
    </location>
</feature>
<reference evidence="7" key="1">
    <citation type="submission" date="2021-08" db="EMBL/GenBank/DDBJ databases">
        <title>WGS assembly of Ceratopteris richardii.</title>
        <authorList>
            <person name="Marchant D.B."/>
            <person name="Chen G."/>
            <person name="Jenkins J."/>
            <person name="Shu S."/>
            <person name="Leebens-Mack J."/>
            <person name="Grimwood J."/>
            <person name="Schmutz J."/>
            <person name="Soltis P."/>
            <person name="Soltis D."/>
            <person name="Chen Z.-H."/>
        </authorList>
    </citation>
    <scope>NUCLEOTIDE SEQUENCE</scope>
    <source>
        <strain evidence="7">Whitten #5841</strain>
        <tissue evidence="7">Leaf</tissue>
    </source>
</reference>
<name>A0A8T2QWJ2_CERRI</name>
<dbReference type="Pfam" id="PF02826">
    <property type="entry name" value="2-Hacid_dh_C"/>
    <property type="match status" value="1"/>
</dbReference>
<dbReference type="GO" id="GO:0016618">
    <property type="term" value="F:hydroxypyruvate reductase [NAD(P)H] activity"/>
    <property type="evidence" value="ECO:0007669"/>
    <property type="project" value="TreeGrafter"/>
</dbReference>
<evidence type="ECO:0000259" key="5">
    <source>
        <dbReference type="Pfam" id="PF00389"/>
    </source>
</evidence>
<evidence type="ECO:0000313" key="8">
    <source>
        <dbReference type="Proteomes" id="UP000825935"/>
    </source>
</evidence>
<dbReference type="OrthoDB" id="298012at2759"/>
<dbReference type="Pfam" id="PF00389">
    <property type="entry name" value="2-Hacid_dh"/>
    <property type="match status" value="1"/>
</dbReference>
<feature type="domain" description="D-isomer specific 2-hydroxyacid dehydrogenase NAD-binding" evidence="6">
    <location>
        <begin position="111"/>
        <end position="282"/>
    </location>
</feature>
<keyword evidence="2 4" id="KW-0560">Oxidoreductase</keyword>
<accession>A0A8T2QWJ2</accession>
<keyword evidence="3" id="KW-0520">NAD</keyword>
<dbReference type="PANTHER" id="PTHR10996:SF178">
    <property type="entry name" value="2-HYDROXYACID DEHYDROGENASE YGL185C-RELATED"/>
    <property type="match status" value="1"/>
</dbReference>
<dbReference type="GO" id="GO:0005829">
    <property type="term" value="C:cytosol"/>
    <property type="evidence" value="ECO:0007669"/>
    <property type="project" value="TreeGrafter"/>
</dbReference>
<comment type="caution">
    <text evidence="7">The sequence shown here is derived from an EMBL/GenBank/DDBJ whole genome shotgun (WGS) entry which is preliminary data.</text>
</comment>
<proteinExistence type="inferred from homology"/>
<dbReference type="FunFam" id="3.40.50.720:FF:000213">
    <property type="entry name" value="Putative 2-hydroxyacid dehydrogenase"/>
    <property type="match status" value="1"/>
</dbReference>
<gene>
    <name evidence="7" type="ORF">KP509_31G006000</name>
</gene>
<dbReference type="OMA" id="IPYYPFD"/>
<dbReference type="InterPro" id="IPR036291">
    <property type="entry name" value="NAD(P)-bd_dom_sf"/>
</dbReference>
<keyword evidence="8" id="KW-1185">Reference proteome</keyword>
<dbReference type="AlphaFoldDB" id="A0A8T2QWJ2"/>
<comment type="similarity">
    <text evidence="4">Belongs to the D-isomer specific 2-hydroxyacid dehydrogenase family.</text>
</comment>
<protein>
    <submittedName>
        <fullName evidence="7">Uncharacterized protein</fullName>
    </submittedName>
</protein>
<sequence length="314" mass="34156">MASNDASGRVTVLLHPPFDPLPGLVQKLEERYTVLQWDEFNADSRHKVSALVCSRKVDARVLDSMPHLRIIFNTGIGVDNVDIDLCRQRGIRVCNAVVDSVVADTADLAILLMLAVLRRITSAWRFVQDGLWCRGPFPLAKKASGIKVGIVGFGRIGFAVAKRATALNNIVSYYGPNKKQNVPYTYYSNLVDLATDSDVLIITCPLSNDTEHLIGKDVLNALGPSGILINVARGSIVNELELIKALKEKRLGAAGLDVFESEPHIAPDLIHLDNVVLSPHVGASTWESRVAVGQLALDNFDAFFSGKPLLTPVV</sequence>
<dbReference type="EMBL" id="CM035436">
    <property type="protein sequence ID" value="KAH7287980.1"/>
    <property type="molecule type" value="Genomic_DNA"/>
</dbReference>
<evidence type="ECO:0000259" key="6">
    <source>
        <dbReference type="Pfam" id="PF02826"/>
    </source>
</evidence>